<dbReference type="OrthoDB" id="9805001at2"/>
<dbReference type="InterPro" id="IPR013785">
    <property type="entry name" value="Aldolase_TIM"/>
</dbReference>
<feature type="binding site" evidence="13">
    <location>
        <position position="313"/>
    </location>
    <ligand>
        <name>5-aminolevulinate</name>
        <dbReference type="ChEBI" id="CHEBI:356416"/>
        <label>2</label>
    </ligand>
</feature>
<keyword evidence="9 16" id="KW-0627">Porphyrin biosynthesis</keyword>
<dbReference type="PANTHER" id="PTHR11458:SF0">
    <property type="entry name" value="DELTA-AMINOLEVULINIC ACID DEHYDRATASE"/>
    <property type="match status" value="1"/>
</dbReference>
<evidence type="ECO:0000256" key="12">
    <source>
        <dbReference type="PIRSR" id="PIRSR001415-1"/>
    </source>
</evidence>
<evidence type="ECO:0000256" key="7">
    <source>
        <dbReference type="ARBA" id="ARBA00023133"/>
    </source>
</evidence>
<dbReference type="GO" id="GO:0004655">
    <property type="term" value="F:porphobilinogen synthase activity"/>
    <property type="evidence" value="ECO:0007669"/>
    <property type="project" value="UniProtKB-EC"/>
</dbReference>
<keyword evidence="8 16" id="KW-0456">Lyase</keyword>
<comment type="catalytic activity">
    <reaction evidence="11 16">
        <text>2 5-aminolevulinate = porphobilinogen + 2 H2O + H(+)</text>
        <dbReference type="Rhea" id="RHEA:24064"/>
        <dbReference type="ChEBI" id="CHEBI:15377"/>
        <dbReference type="ChEBI" id="CHEBI:15378"/>
        <dbReference type="ChEBI" id="CHEBI:58126"/>
        <dbReference type="ChEBI" id="CHEBI:356416"/>
        <dbReference type="EC" id="4.2.1.24"/>
    </reaction>
</comment>
<dbReference type="InterPro" id="IPR030656">
    <property type="entry name" value="ALAD_AS"/>
</dbReference>
<evidence type="ECO:0000256" key="15">
    <source>
        <dbReference type="PIRSR" id="PIRSR001415-5"/>
    </source>
</evidence>
<evidence type="ECO:0000256" key="13">
    <source>
        <dbReference type="PIRSR" id="PIRSR001415-2"/>
    </source>
</evidence>
<evidence type="ECO:0000256" key="8">
    <source>
        <dbReference type="ARBA" id="ARBA00023239"/>
    </source>
</evidence>
<evidence type="ECO:0000256" key="4">
    <source>
        <dbReference type="ARBA" id="ARBA00011823"/>
    </source>
</evidence>
<evidence type="ECO:0000256" key="14">
    <source>
        <dbReference type="PIRSR" id="PIRSR001415-3"/>
    </source>
</evidence>
<feature type="active site" description="Schiff-base intermediate with substrate" evidence="12">
    <location>
        <position position="195"/>
    </location>
</feature>
<feature type="binding site" evidence="14">
    <location>
        <position position="122"/>
    </location>
    <ligand>
        <name>Zn(2+)</name>
        <dbReference type="ChEBI" id="CHEBI:29105"/>
        <note>catalytic</note>
    </ligand>
</feature>
<keyword evidence="7" id="KW-0350">Heme biosynthesis</keyword>
<dbReference type="EC" id="4.2.1.24" evidence="5 16"/>
<dbReference type="EMBL" id="SLUN01000004">
    <property type="protein sequence ID" value="TCL74082.1"/>
    <property type="molecule type" value="Genomic_DNA"/>
</dbReference>
<evidence type="ECO:0000256" key="1">
    <source>
        <dbReference type="ARBA" id="ARBA00001947"/>
    </source>
</evidence>
<evidence type="ECO:0000256" key="6">
    <source>
        <dbReference type="ARBA" id="ARBA00020771"/>
    </source>
</evidence>
<dbReference type="RefSeq" id="WP_132013029.1">
    <property type="nucleotide sequence ID" value="NZ_SLUN01000004.1"/>
</dbReference>
<feature type="binding site" evidence="14">
    <location>
        <position position="130"/>
    </location>
    <ligand>
        <name>Zn(2+)</name>
        <dbReference type="ChEBI" id="CHEBI:29105"/>
        <note>catalytic</note>
    </ligand>
</feature>
<dbReference type="PIRSF" id="PIRSF001415">
    <property type="entry name" value="Porphbilin_synth"/>
    <property type="match status" value="1"/>
</dbReference>
<evidence type="ECO:0000256" key="5">
    <source>
        <dbReference type="ARBA" id="ARBA00012053"/>
    </source>
</evidence>
<dbReference type="UniPathway" id="UPA00251">
    <property type="reaction ID" value="UER00318"/>
</dbReference>
<feature type="binding site" evidence="15">
    <location>
        <position position="233"/>
    </location>
    <ligand>
        <name>Mg(2+)</name>
        <dbReference type="ChEBI" id="CHEBI:18420"/>
    </ligand>
</feature>
<sequence length="330" mass="36564">MPFPIQRLRRLRQNPAIRDIFRETVLRIDDLIYPLFVVPGTNVREELTSLPGNYHLSVDQLPREIAEITALGIQSVLLFGLPEWKDEIGSSAFQADGTVQRAIQTIKTYRPDLLVIADLCLCQYTSHGHCGVLKGCLIDNDVTLKILQQVALSYAKAGVDIIAPSDMMDGRVGAMRSILDANGFENLPILSYAAKYASAFYGPFREAADSAPQFGDRSTYQMDPANSDEAMREIASDIEEGADMIIIKPALSYLDILQRARQQFNIPAVAYNVSGEYAMVKAAAARGWVDGKRISLEILRSIKRAGASAIITYHAKEAAVWLREEGKYYG</sequence>
<keyword evidence="14" id="KW-0479">Metal-binding</keyword>
<evidence type="ECO:0000256" key="16">
    <source>
        <dbReference type="RuleBase" id="RU000515"/>
    </source>
</evidence>
<comment type="cofactor">
    <cofactor evidence="1">
        <name>Zn(2+)</name>
        <dbReference type="ChEBI" id="CHEBI:29105"/>
    </cofactor>
</comment>
<evidence type="ECO:0000313" key="19">
    <source>
        <dbReference type="Proteomes" id="UP000295008"/>
    </source>
</evidence>
<evidence type="ECO:0000256" key="2">
    <source>
        <dbReference type="ARBA" id="ARBA00004694"/>
    </source>
</evidence>
<dbReference type="GO" id="GO:0008270">
    <property type="term" value="F:zinc ion binding"/>
    <property type="evidence" value="ECO:0007669"/>
    <property type="project" value="TreeGrafter"/>
</dbReference>
<dbReference type="SUPFAM" id="SSF51569">
    <property type="entry name" value="Aldolase"/>
    <property type="match status" value="1"/>
</dbReference>
<comment type="similarity">
    <text evidence="3 17">Belongs to the ALAD family.</text>
</comment>
<comment type="function">
    <text evidence="10">Catalyzes an early step in the biosynthesis of tetrapyrroles. Binds two molecules of 5-aminolevulinate per subunit, each at a distinct site, and catalyzes their condensation to form porphobilinogen.</text>
</comment>
<evidence type="ECO:0000256" key="9">
    <source>
        <dbReference type="ARBA" id="ARBA00023244"/>
    </source>
</evidence>
<dbReference type="GO" id="GO:0006782">
    <property type="term" value="P:protoporphyrinogen IX biosynthetic process"/>
    <property type="evidence" value="ECO:0007669"/>
    <property type="project" value="UniProtKB-UniPathway"/>
</dbReference>
<keyword evidence="15" id="KW-0460">Magnesium</keyword>
<comment type="pathway">
    <text evidence="2">Porphyrin-containing compound metabolism; protoporphyrin-IX biosynthesis; coproporphyrinogen-III from 5-aminolevulinate: step 1/4.</text>
</comment>
<dbReference type="CDD" id="cd00384">
    <property type="entry name" value="ALAD_PBGS"/>
    <property type="match status" value="1"/>
</dbReference>
<feature type="binding site" evidence="14">
    <location>
        <position position="120"/>
    </location>
    <ligand>
        <name>Zn(2+)</name>
        <dbReference type="ChEBI" id="CHEBI:29105"/>
        <note>catalytic</note>
    </ligand>
</feature>
<dbReference type="Gene3D" id="3.20.20.70">
    <property type="entry name" value="Aldolase class I"/>
    <property type="match status" value="1"/>
</dbReference>
<dbReference type="FunFam" id="3.20.20.70:FF:000019">
    <property type="entry name" value="Delta-aminolevulinic acid dehydratase"/>
    <property type="match status" value="1"/>
</dbReference>
<evidence type="ECO:0000256" key="17">
    <source>
        <dbReference type="RuleBase" id="RU004161"/>
    </source>
</evidence>
<gene>
    <name evidence="18" type="ORF">EDC14_100416</name>
</gene>
<dbReference type="PROSITE" id="PS00169">
    <property type="entry name" value="D_ALA_DEHYDRATASE"/>
    <property type="match status" value="1"/>
</dbReference>
<name>A0A4R1S6L1_HYDET</name>
<accession>A0A4R1S6L1</accession>
<evidence type="ECO:0000313" key="18">
    <source>
        <dbReference type="EMBL" id="TCL74082.1"/>
    </source>
</evidence>
<dbReference type="InterPro" id="IPR001731">
    <property type="entry name" value="ALAD"/>
</dbReference>
<reference evidence="18 19" key="1">
    <citation type="submission" date="2019-03" db="EMBL/GenBank/DDBJ databases">
        <title>Genomic Encyclopedia of Type Strains, Phase IV (KMG-IV): sequencing the most valuable type-strain genomes for metagenomic binning, comparative biology and taxonomic classification.</title>
        <authorList>
            <person name="Goeker M."/>
        </authorList>
    </citation>
    <scope>NUCLEOTIDE SEQUENCE [LARGE SCALE GENOMIC DNA]</scope>
    <source>
        <strain evidence="18 19">LX-B</strain>
    </source>
</reference>
<protein>
    <recommendedName>
        <fullName evidence="6 16">Delta-aminolevulinic acid dehydratase</fullName>
        <ecNumber evidence="5 16">4.2.1.24</ecNumber>
    </recommendedName>
</protein>
<comment type="caution">
    <text evidence="18">The sequence shown here is derived from an EMBL/GenBank/DDBJ whole genome shotgun (WGS) entry which is preliminary data.</text>
</comment>
<feature type="binding site" evidence="13">
    <location>
        <position position="274"/>
    </location>
    <ligand>
        <name>5-aminolevulinate</name>
        <dbReference type="ChEBI" id="CHEBI:356416"/>
        <label>2</label>
    </ligand>
</feature>
<organism evidence="18 19">
    <name type="scientific">Hydrogenispora ethanolica</name>
    <dbReference type="NCBI Taxonomy" id="1082276"/>
    <lineage>
        <taxon>Bacteria</taxon>
        <taxon>Bacillati</taxon>
        <taxon>Bacillota</taxon>
        <taxon>Hydrogenispora</taxon>
    </lineage>
</organism>
<feature type="active site" description="Schiff-base intermediate with substrate" evidence="12">
    <location>
        <position position="248"/>
    </location>
</feature>
<dbReference type="AlphaFoldDB" id="A0A4R1S6L1"/>
<keyword evidence="14" id="KW-0862">Zinc</keyword>
<dbReference type="Proteomes" id="UP000295008">
    <property type="component" value="Unassembled WGS sequence"/>
</dbReference>
<evidence type="ECO:0000256" key="3">
    <source>
        <dbReference type="ARBA" id="ARBA00008055"/>
    </source>
</evidence>
<dbReference type="GO" id="GO:0005829">
    <property type="term" value="C:cytosol"/>
    <property type="evidence" value="ECO:0007669"/>
    <property type="project" value="TreeGrafter"/>
</dbReference>
<dbReference type="PANTHER" id="PTHR11458">
    <property type="entry name" value="DELTA-AMINOLEVULINIC ACID DEHYDRATASE"/>
    <property type="match status" value="1"/>
</dbReference>
<dbReference type="NCBIfam" id="NF006762">
    <property type="entry name" value="PRK09283.1"/>
    <property type="match status" value="1"/>
</dbReference>
<dbReference type="SMART" id="SM01004">
    <property type="entry name" value="ALAD"/>
    <property type="match status" value="1"/>
</dbReference>
<dbReference type="PRINTS" id="PR00144">
    <property type="entry name" value="DALDHYDRTASE"/>
</dbReference>
<keyword evidence="19" id="KW-1185">Reference proteome</keyword>
<evidence type="ECO:0000256" key="11">
    <source>
        <dbReference type="ARBA" id="ARBA00047651"/>
    </source>
</evidence>
<evidence type="ECO:0000256" key="10">
    <source>
        <dbReference type="ARBA" id="ARBA00025628"/>
    </source>
</evidence>
<dbReference type="Pfam" id="PF00490">
    <property type="entry name" value="ALAD"/>
    <property type="match status" value="1"/>
</dbReference>
<feature type="binding site" evidence="13">
    <location>
        <position position="205"/>
    </location>
    <ligand>
        <name>5-aminolevulinate</name>
        <dbReference type="ChEBI" id="CHEBI:356416"/>
        <label>1</label>
    </ligand>
</feature>
<comment type="subunit">
    <text evidence="4 16">Homooctamer.</text>
</comment>
<feature type="binding site" evidence="13">
    <location>
        <position position="217"/>
    </location>
    <ligand>
        <name>5-aminolevulinate</name>
        <dbReference type="ChEBI" id="CHEBI:356416"/>
        <label>1</label>
    </ligand>
</feature>
<proteinExistence type="inferred from homology"/>